<evidence type="ECO:0000313" key="2">
    <source>
        <dbReference type="Proteomes" id="UP000585474"/>
    </source>
</evidence>
<name>A0A7J0F174_9ERIC</name>
<keyword evidence="2" id="KW-1185">Reference proteome</keyword>
<evidence type="ECO:0000313" key="1">
    <source>
        <dbReference type="EMBL" id="GFY92445.1"/>
    </source>
</evidence>
<sequence>MGWGNLFEGWAAQGRGWAAWLLAGLHTTQVWAGLGWAGLGCTGQGLGCTEWGRGLAAQAGGGLAARAEGGLAAWAGGGLHRQQQMLLVVGYVAAGWTTEEQGLSCCTGAGLGWGSTALDRVVAAEAWERKKYCTEAGGWWLLG</sequence>
<organism evidence="1 2">
    <name type="scientific">Actinidia rufa</name>
    <dbReference type="NCBI Taxonomy" id="165716"/>
    <lineage>
        <taxon>Eukaryota</taxon>
        <taxon>Viridiplantae</taxon>
        <taxon>Streptophyta</taxon>
        <taxon>Embryophyta</taxon>
        <taxon>Tracheophyta</taxon>
        <taxon>Spermatophyta</taxon>
        <taxon>Magnoliopsida</taxon>
        <taxon>eudicotyledons</taxon>
        <taxon>Gunneridae</taxon>
        <taxon>Pentapetalae</taxon>
        <taxon>asterids</taxon>
        <taxon>Ericales</taxon>
        <taxon>Actinidiaceae</taxon>
        <taxon>Actinidia</taxon>
    </lineage>
</organism>
<comment type="caution">
    <text evidence="1">The sequence shown here is derived from an EMBL/GenBank/DDBJ whole genome shotgun (WGS) entry which is preliminary data.</text>
</comment>
<reference evidence="1 2" key="1">
    <citation type="submission" date="2019-07" db="EMBL/GenBank/DDBJ databases">
        <title>De Novo Assembly of kiwifruit Actinidia rufa.</title>
        <authorList>
            <person name="Sugita-Konishi S."/>
            <person name="Sato K."/>
            <person name="Mori E."/>
            <person name="Abe Y."/>
            <person name="Kisaki G."/>
            <person name="Hamano K."/>
            <person name="Suezawa K."/>
            <person name="Otani M."/>
            <person name="Fukuda T."/>
            <person name="Manabe T."/>
            <person name="Gomi K."/>
            <person name="Tabuchi M."/>
            <person name="Akimitsu K."/>
            <person name="Kataoka I."/>
        </authorList>
    </citation>
    <scope>NUCLEOTIDE SEQUENCE [LARGE SCALE GENOMIC DNA]</scope>
    <source>
        <strain evidence="2">cv. Fuchu</strain>
    </source>
</reference>
<dbReference type="EMBL" id="BJWL01000008">
    <property type="protein sequence ID" value="GFY92445.1"/>
    <property type="molecule type" value="Genomic_DNA"/>
</dbReference>
<dbReference type="AlphaFoldDB" id="A0A7J0F174"/>
<dbReference type="Proteomes" id="UP000585474">
    <property type="component" value="Unassembled WGS sequence"/>
</dbReference>
<protein>
    <submittedName>
        <fullName evidence="1">Uncharacterized protein</fullName>
    </submittedName>
</protein>
<accession>A0A7J0F174</accession>
<gene>
    <name evidence="1" type="ORF">Acr_08g0008410</name>
</gene>
<proteinExistence type="predicted"/>